<keyword evidence="2" id="KW-0489">Methyltransferase</keyword>
<dbReference type="PANTHER" id="PTHR34203">
    <property type="entry name" value="METHYLTRANSFERASE, FKBM FAMILY PROTEIN"/>
    <property type="match status" value="1"/>
</dbReference>
<proteinExistence type="predicted"/>
<dbReference type="InterPro" id="IPR006342">
    <property type="entry name" value="FkbM_mtfrase"/>
</dbReference>
<dbReference type="EMBL" id="JRPR02000001">
    <property type="protein sequence ID" value="TLD97347.1"/>
    <property type="molecule type" value="Genomic_DNA"/>
</dbReference>
<comment type="caution">
    <text evidence="2">The sequence shown here is derived from an EMBL/GenBank/DDBJ whole genome shotgun (WGS) entry which is preliminary data.</text>
</comment>
<dbReference type="SUPFAM" id="SSF53335">
    <property type="entry name" value="S-adenosyl-L-methionine-dependent methyltransferases"/>
    <property type="match status" value="1"/>
</dbReference>
<dbReference type="OrthoDB" id="5679686at2"/>
<keyword evidence="3" id="KW-1185">Reference proteome</keyword>
<sequence>MRILAALKGLCRRLKSPFRIEKYMKYQEEQLAPHIYAASASVLLPDNVLSINNGLDNYKFEEGLQMGEMGQIHFYLPHWRTDVIQSHIFKTLNFYELPILKKIDAFIKTGAHILDIGANIGNHSIYWAKLRRAHRIYAFEPIKTTFNMLERNIALNALDSIIKASNVALGEKVSKGSVAQAYSFNIGATSICEDSVGGGGGIDITSLDVLLAQGYFTESSHIDFVKIDVEGFEERVFLGGKAFFTHFSPVIFVEIWNKQKLQEIIKILKSYNYHLKPHKRLHDNYIFIKG</sequence>
<dbReference type="GO" id="GO:0008168">
    <property type="term" value="F:methyltransferase activity"/>
    <property type="evidence" value="ECO:0007669"/>
    <property type="project" value="UniProtKB-KW"/>
</dbReference>
<dbReference type="NCBIfam" id="TIGR01444">
    <property type="entry name" value="fkbM_fam"/>
    <property type="match status" value="1"/>
</dbReference>
<dbReference type="Gene3D" id="3.40.50.150">
    <property type="entry name" value="Vaccinia Virus protein VP39"/>
    <property type="match status" value="1"/>
</dbReference>
<dbReference type="STRING" id="1677920.LS71_05340"/>
<accession>A0A4U8TF59</accession>
<evidence type="ECO:0000313" key="3">
    <source>
        <dbReference type="Proteomes" id="UP000029733"/>
    </source>
</evidence>
<dbReference type="RefSeq" id="WP_034354683.1">
    <property type="nucleotide sequence ID" value="NZ_JRPR02000001.1"/>
</dbReference>
<gene>
    <name evidence="2" type="ORF">LS71_000910</name>
</gene>
<name>A0A4U8TF59_9HELI</name>
<evidence type="ECO:0000259" key="1">
    <source>
        <dbReference type="Pfam" id="PF05050"/>
    </source>
</evidence>
<dbReference type="Pfam" id="PF05050">
    <property type="entry name" value="Methyltransf_21"/>
    <property type="match status" value="1"/>
</dbReference>
<dbReference type="Proteomes" id="UP000029733">
    <property type="component" value="Unassembled WGS sequence"/>
</dbReference>
<keyword evidence="2" id="KW-0808">Transferase</keyword>
<reference evidence="2 3" key="1">
    <citation type="journal article" date="2014" name="Genome Announc.">
        <title>Draft genome sequences of eight enterohepatic helicobacter species isolated from both laboratory and wild rodents.</title>
        <authorList>
            <person name="Sheh A."/>
            <person name="Shen Z."/>
            <person name="Fox J.G."/>
        </authorList>
    </citation>
    <scope>NUCLEOTIDE SEQUENCE [LARGE SCALE GENOMIC DNA]</scope>
    <source>
        <strain evidence="2 3">MIT 09-6949</strain>
    </source>
</reference>
<dbReference type="PANTHER" id="PTHR34203:SF15">
    <property type="entry name" value="SLL1173 PROTEIN"/>
    <property type="match status" value="1"/>
</dbReference>
<evidence type="ECO:0000313" key="2">
    <source>
        <dbReference type="EMBL" id="TLD97347.1"/>
    </source>
</evidence>
<dbReference type="AlphaFoldDB" id="A0A4U8TF59"/>
<dbReference type="GO" id="GO:0032259">
    <property type="term" value="P:methylation"/>
    <property type="evidence" value="ECO:0007669"/>
    <property type="project" value="UniProtKB-KW"/>
</dbReference>
<organism evidence="2 3">
    <name type="scientific">Helicobacter jaachi</name>
    <dbReference type="NCBI Taxonomy" id="1677920"/>
    <lineage>
        <taxon>Bacteria</taxon>
        <taxon>Pseudomonadati</taxon>
        <taxon>Campylobacterota</taxon>
        <taxon>Epsilonproteobacteria</taxon>
        <taxon>Campylobacterales</taxon>
        <taxon>Helicobacteraceae</taxon>
        <taxon>Helicobacter</taxon>
    </lineage>
</organism>
<protein>
    <submittedName>
        <fullName evidence="2">FkbM family methyltransferase</fullName>
    </submittedName>
</protein>
<dbReference type="InterPro" id="IPR052514">
    <property type="entry name" value="SAM-dependent_MTase"/>
</dbReference>
<feature type="domain" description="Methyltransferase FkbM" evidence="1">
    <location>
        <begin position="115"/>
        <end position="274"/>
    </location>
</feature>
<dbReference type="InterPro" id="IPR029063">
    <property type="entry name" value="SAM-dependent_MTases_sf"/>
</dbReference>